<dbReference type="PROSITE" id="PS51078">
    <property type="entry name" value="ICLR_ED"/>
    <property type="match status" value="1"/>
</dbReference>
<feature type="domain" description="HTH iclR-type" evidence="4">
    <location>
        <begin position="61"/>
        <end position="123"/>
    </location>
</feature>
<dbReference type="Gene3D" id="1.10.10.10">
    <property type="entry name" value="Winged helix-like DNA-binding domain superfamily/Winged helix DNA-binding domain"/>
    <property type="match status" value="1"/>
</dbReference>
<feature type="domain" description="IclR-ED" evidence="5">
    <location>
        <begin position="124"/>
        <end position="307"/>
    </location>
</feature>
<dbReference type="InterPro" id="IPR036390">
    <property type="entry name" value="WH_DNA-bd_sf"/>
</dbReference>
<dbReference type="Pfam" id="PF01614">
    <property type="entry name" value="IclR_C"/>
    <property type="match status" value="1"/>
</dbReference>
<reference evidence="6 7" key="1">
    <citation type="submission" date="2024-11" db="EMBL/GenBank/DDBJ databases">
        <title>Using genomics to understand microbial adaptation to soil warming.</title>
        <authorList>
            <person name="Deangelis K.M. PhD."/>
        </authorList>
    </citation>
    <scope>NUCLEOTIDE SEQUENCE [LARGE SCALE GENOMIC DNA]</scope>
    <source>
        <strain evidence="6 7">GAS97</strain>
    </source>
</reference>
<evidence type="ECO:0000256" key="2">
    <source>
        <dbReference type="ARBA" id="ARBA00023125"/>
    </source>
</evidence>
<dbReference type="PANTHER" id="PTHR30136:SF24">
    <property type="entry name" value="HTH-TYPE TRANSCRIPTIONAL REPRESSOR ALLR"/>
    <property type="match status" value="1"/>
</dbReference>
<evidence type="ECO:0000259" key="4">
    <source>
        <dbReference type="PROSITE" id="PS51077"/>
    </source>
</evidence>
<dbReference type="InterPro" id="IPR005471">
    <property type="entry name" value="Tscrpt_reg_IclR_N"/>
</dbReference>
<dbReference type="SUPFAM" id="SSF46785">
    <property type="entry name" value="Winged helix' DNA-binding domain"/>
    <property type="match status" value="1"/>
</dbReference>
<keyword evidence="3" id="KW-0804">Transcription</keyword>
<protein>
    <submittedName>
        <fullName evidence="6">IclR family KDG regulon transcriptional repressor</fullName>
    </submittedName>
</protein>
<comment type="caution">
    <text evidence="6">The sequence shown here is derived from an EMBL/GenBank/DDBJ whole genome shotgun (WGS) entry which is preliminary data.</text>
</comment>
<dbReference type="InterPro" id="IPR029016">
    <property type="entry name" value="GAF-like_dom_sf"/>
</dbReference>
<keyword evidence="2" id="KW-0238">DNA-binding</keyword>
<proteinExistence type="predicted"/>
<dbReference type="Pfam" id="PF09339">
    <property type="entry name" value="HTH_IclR"/>
    <property type="match status" value="1"/>
</dbReference>
<dbReference type="PROSITE" id="PS51077">
    <property type="entry name" value="HTH_ICLR"/>
    <property type="match status" value="1"/>
</dbReference>
<evidence type="ECO:0000256" key="3">
    <source>
        <dbReference type="ARBA" id="ARBA00023163"/>
    </source>
</evidence>
<evidence type="ECO:0000256" key="1">
    <source>
        <dbReference type="ARBA" id="ARBA00023015"/>
    </source>
</evidence>
<evidence type="ECO:0000313" key="7">
    <source>
        <dbReference type="Proteomes" id="UP001620514"/>
    </source>
</evidence>
<dbReference type="PANTHER" id="PTHR30136">
    <property type="entry name" value="HELIX-TURN-HELIX TRANSCRIPTIONAL REGULATOR, ICLR FAMILY"/>
    <property type="match status" value="1"/>
</dbReference>
<accession>A0ABW8MCI4</accession>
<keyword evidence="7" id="KW-1185">Reference proteome</keyword>
<dbReference type="InterPro" id="IPR050707">
    <property type="entry name" value="HTH_MetabolicPath_Reg"/>
</dbReference>
<dbReference type="SMART" id="SM00346">
    <property type="entry name" value="HTH_ICLR"/>
    <property type="match status" value="1"/>
</dbReference>
<keyword evidence="1" id="KW-0805">Transcription regulation</keyword>
<dbReference type="InterPro" id="IPR014757">
    <property type="entry name" value="Tscrpt_reg_IclR_C"/>
</dbReference>
<dbReference type="Proteomes" id="UP001620514">
    <property type="component" value="Unassembled WGS sequence"/>
</dbReference>
<evidence type="ECO:0000259" key="5">
    <source>
        <dbReference type="PROSITE" id="PS51078"/>
    </source>
</evidence>
<sequence length="310" mass="33260">MAAISPLKSPPEHVRPRSTAFDPVNTGIIAPFLSLVFQMSHSDSTLPTSAAHSDAKAVAGTAAFSKFIAVLQLIADADSPQTVAKLSVESGYPRPTVHRIVAALQAEGLVVAVARSNTFSLGPRLVSLASRSWDRSDLRIAAVDALTELRNVTSETVHLAVPSDQAMVYIEKLESPHAVRMASRIGTRVSLTSSSVGKAYLASLPVAERDKLLAHAPFQRFTDNTITDADTLRKELDLTAQRGYSEDREENELAIFCYGAAIQGADKRTVGCVSISMPVYRHQAGAHETYTVPLREACKKIAARLGPASL</sequence>
<dbReference type="SUPFAM" id="SSF55781">
    <property type="entry name" value="GAF domain-like"/>
    <property type="match status" value="1"/>
</dbReference>
<evidence type="ECO:0000313" key="6">
    <source>
        <dbReference type="EMBL" id="MFK4441257.1"/>
    </source>
</evidence>
<dbReference type="Gene3D" id="3.30.450.40">
    <property type="match status" value="1"/>
</dbReference>
<organism evidence="6 7">
    <name type="scientific">Caballeronia udeis</name>
    <dbReference type="NCBI Taxonomy" id="1232866"/>
    <lineage>
        <taxon>Bacteria</taxon>
        <taxon>Pseudomonadati</taxon>
        <taxon>Pseudomonadota</taxon>
        <taxon>Betaproteobacteria</taxon>
        <taxon>Burkholderiales</taxon>
        <taxon>Burkholderiaceae</taxon>
        <taxon>Caballeronia</taxon>
    </lineage>
</organism>
<gene>
    <name evidence="6" type="ORF">ABH943_001268</name>
</gene>
<name>A0ABW8MCI4_9BURK</name>
<dbReference type="InterPro" id="IPR036388">
    <property type="entry name" value="WH-like_DNA-bd_sf"/>
</dbReference>
<dbReference type="EMBL" id="JBIYDN010000003">
    <property type="protein sequence ID" value="MFK4441257.1"/>
    <property type="molecule type" value="Genomic_DNA"/>
</dbReference>